<sequence>QPAVRRVRSGRDPAPRHRRRPPAHRRAGRPAPSRAYVFGHRTGRSAGLAAAGVRRQQPRTRGRAAAHGHRRAFAARRAGPRAHPLPRPVLRAAGGGRGHGGGRQAGGKRTAAGAWDHPSARLAAHRRRPVAGAGADEGRRFGGAARAPRHAFRAAGTGAGVGRARRRAGRGMGRNRRRAAETRGVDRRRNARRGGAPEPLRESGMDLASL</sequence>
<evidence type="ECO:0000313" key="2">
    <source>
        <dbReference type="EMBL" id="CAA9308343.1"/>
    </source>
</evidence>
<evidence type="ECO:0000256" key="1">
    <source>
        <dbReference type="SAM" id="MobiDB-lite"/>
    </source>
</evidence>
<feature type="compositionally biased region" description="Basic residues" evidence="1">
    <location>
        <begin position="16"/>
        <end position="28"/>
    </location>
</feature>
<dbReference type="EMBL" id="CADCTV010000208">
    <property type="protein sequence ID" value="CAA9308343.1"/>
    <property type="molecule type" value="Genomic_DNA"/>
</dbReference>
<feature type="compositionally biased region" description="Basic and acidic residues" evidence="1">
    <location>
        <begin position="178"/>
        <end position="188"/>
    </location>
</feature>
<dbReference type="AlphaFoldDB" id="A0A6J4KLE9"/>
<accession>A0A6J4KLE9</accession>
<protein>
    <submittedName>
        <fullName evidence="2">Lipoate-protein ligase A</fullName>
    </submittedName>
</protein>
<keyword evidence="2" id="KW-0436">Ligase</keyword>
<reference evidence="2" key="1">
    <citation type="submission" date="2020-02" db="EMBL/GenBank/DDBJ databases">
        <authorList>
            <person name="Meier V. D."/>
        </authorList>
    </citation>
    <scope>NUCLEOTIDE SEQUENCE</scope>
    <source>
        <strain evidence="2">AVDCRST_MAG89</strain>
    </source>
</reference>
<feature type="region of interest" description="Disordered" evidence="1">
    <location>
        <begin position="1"/>
        <end position="210"/>
    </location>
</feature>
<feature type="compositionally biased region" description="Basic residues" evidence="1">
    <location>
        <begin position="163"/>
        <end position="177"/>
    </location>
</feature>
<feature type="compositionally biased region" description="Basic residues" evidence="1">
    <location>
        <begin position="56"/>
        <end position="80"/>
    </location>
</feature>
<feature type="non-terminal residue" evidence="2">
    <location>
        <position position="1"/>
    </location>
</feature>
<proteinExistence type="predicted"/>
<feature type="compositionally biased region" description="Gly residues" evidence="1">
    <location>
        <begin position="93"/>
        <end position="105"/>
    </location>
</feature>
<dbReference type="GO" id="GO:0016874">
    <property type="term" value="F:ligase activity"/>
    <property type="evidence" value="ECO:0007669"/>
    <property type="project" value="UniProtKB-KW"/>
</dbReference>
<gene>
    <name evidence="2" type="ORF">AVDCRST_MAG89-951</name>
</gene>
<feature type="non-terminal residue" evidence="2">
    <location>
        <position position="210"/>
    </location>
</feature>
<name>A0A6J4KLE9_9BACT</name>
<organism evidence="2">
    <name type="scientific">uncultured Gemmatimonadota bacterium</name>
    <dbReference type="NCBI Taxonomy" id="203437"/>
    <lineage>
        <taxon>Bacteria</taxon>
        <taxon>Pseudomonadati</taxon>
        <taxon>Gemmatimonadota</taxon>
        <taxon>environmental samples</taxon>
    </lineage>
</organism>